<dbReference type="PROSITE" id="PS51755">
    <property type="entry name" value="OMPR_PHOB"/>
    <property type="match status" value="1"/>
</dbReference>
<evidence type="ECO:0000256" key="2">
    <source>
        <dbReference type="PROSITE-ProRule" id="PRU00169"/>
    </source>
</evidence>
<gene>
    <name evidence="7" type="ORF">M6D93_11920</name>
</gene>
<feature type="region of interest" description="Disordered" evidence="4">
    <location>
        <begin position="158"/>
        <end position="177"/>
    </location>
</feature>
<keyword evidence="8" id="KW-1185">Reference proteome</keyword>
<dbReference type="Proteomes" id="UP001056336">
    <property type="component" value="Chromosome"/>
</dbReference>
<evidence type="ECO:0000256" key="1">
    <source>
        <dbReference type="ARBA" id="ARBA00023125"/>
    </source>
</evidence>
<dbReference type="InterPro" id="IPR001867">
    <property type="entry name" value="OmpR/PhoB-type_DNA-bd"/>
</dbReference>
<feature type="domain" description="OmpR/PhoB-type" evidence="6">
    <location>
        <begin position="187"/>
        <end position="282"/>
    </location>
</feature>
<evidence type="ECO:0000313" key="7">
    <source>
        <dbReference type="EMBL" id="UQX87013.1"/>
    </source>
</evidence>
<dbReference type="PROSITE" id="PS50110">
    <property type="entry name" value="RESPONSE_REGULATORY"/>
    <property type="match status" value="1"/>
</dbReference>
<reference evidence="7" key="1">
    <citation type="journal article" date="2018" name="Int. J. Syst. Evol. Microbiol.">
        <title>Jatrophihabitans telluris sp. nov., isolated from sediment soil of lava forest wetlands and the emended description of the genus Jatrophihabitans.</title>
        <authorList>
            <person name="Lee K.C."/>
            <person name="Suh M.K."/>
            <person name="Eom M.K."/>
            <person name="Kim K.K."/>
            <person name="Kim J.S."/>
            <person name="Kim D.S."/>
            <person name="Ko S.H."/>
            <person name="Shin Y.K."/>
            <person name="Lee J.S."/>
        </authorList>
    </citation>
    <scope>NUCLEOTIDE SEQUENCE</scope>
    <source>
        <strain evidence="7">N237</strain>
    </source>
</reference>
<dbReference type="PANTHER" id="PTHR48111:SF38">
    <property type="entry name" value="TWO-COMPONENT RESPONSE REGULATOR"/>
    <property type="match status" value="1"/>
</dbReference>
<organism evidence="7 8">
    <name type="scientific">Jatrophihabitans telluris</name>
    <dbReference type="NCBI Taxonomy" id="2038343"/>
    <lineage>
        <taxon>Bacteria</taxon>
        <taxon>Bacillati</taxon>
        <taxon>Actinomycetota</taxon>
        <taxon>Actinomycetes</taxon>
        <taxon>Jatrophihabitantales</taxon>
        <taxon>Jatrophihabitantaceae</taxon>
        <taxon>Jatrophihabitans</taxon>
    </lineage>
</organism>
<comment type="caution">
    <text evidence="2">Lacks conserved residue(s) required for the propagation of feature annotation.</text>
</comment>
<dbReference type="Gene3D" id="3.40.50.2300">
    <property type="match status" value="1"/>
</dbReference>
<evidence type="ECO:0000256" key="3">
    <source>
        <dbReference type="PROSITE-ProRule" id="PRU01091"/>
    </source>
</evidence>
<dbReference type="EMBL" id="CP097332">
    <property type="protein sequence ID" value="UQX87013.1"/>
    <property type="molecule type" value="Genomic_DNA"/>
</dbReference>
<dbReference type="InterPro" id="IPR039420">
    <property type="entry name" value="WalR-like"/>
</dbReference>
<dbReference type="PANTHER" id="PTHR48111">
    <property type="entry name" value="REGULATOR OF RPOS"/>
    <property type="match status" value="1"/>
</dbReference>
<name>A0ABY4QUN6_9ACTN</name>
<dbReference type="InterPro" id="IPR036388">
    <property type="entry name" value="WH-like_DNA-bd_sf"/>
</dbReference>
<dbReference type="RefSeq" id="WP_249769439.1">
    <property type="nucleotide sequence ID" value="NZ_CP097332.1"/>
</dbReference>
<feature type="DNA-binding region" description="OmpR/PhoB-type" evidence="3">
    <location>
        <begin position="187"/>
        <end position="282"/>
    </location>
</feature>
<sequence length="283" mass="30567">MSSLRTPGLVPLCGAFSGPLESRKSGAIVSRILVVEQEATLRGLLSRLIQDAGHEVCAVGTGTEGLAIAITGDFDLVMLELSLPDVAGEHVVGALIAVKPESRVMVVSGVTDVHRRVAVLDAGAIDFLAKPFANDELLARLRARIRADRPAHLSLAHSVSSAPAARNSPDSALPMSTAAQPQLVEPPQRPAWNESVQLDSHRRALIVKGRVIELSQREFVLMSHLLQRRGQICTRPELLADVWGVDFDPGTNVVDVYVRRLRAKLADNSIETIRNHGYRLVAS</sequence>
<dbReference type="Pfam" id="PF00072">
    <property type="entry name" value="Response_reg"/>
    <property type="match status" value="1"/>
</dbReference>
<dbReference type="SUPFAM" id="SSF52172">
    <property type="entry name" value="CheY-like"/>
    <property type="match status" value="1"/>
</dbReference>
<accession>A0ABY4QUN6</accession>
<reference evidence="7" key="2">
    <citation type="submission" date="2022-05" db="EMBL/GenBank/DDBJ databases">
        <authorList>
            <person name="Kim J.-S."/>
            <person name="Lee K."/>
            <person name="Suh M."/>
            <person name="Eom M."/>
            <person name="Kim J.-S."/>
            <person name="Kim D.-S."/>
            <person name="Ko S.-H."/>
            <person name="Shin Y."/>
            <person name="Lee J.-S."/>
        </authorList>
    </citation>
    <scope>NUCLEOTIDE SEQUENCE</scope>
    <source>
        <strain evidence="7">N237</strain>
    </source>
</reference>
<dbReference type="CDD" id="cd00383">
    <property type="entry name" value="trans_reg_C"/>
    <property type="match status" value="1"/>
</dbReference>
<proteinExistence type="predicted"/>
<dbReference type="Gene3D" id="1.10.10.10">
    <property type="entry name" value="Winged helix-like DNA-binding domain superfamily/Winged helix DNA-binding domain"/>
    <property type="match status" value="1"/>
</dbReference>
<evidence type="ECO:0000313" key="8">
    <source>
        <dbReference type="Proteomes" id="UP001056336"/>
    </source>
</evidence>
<feature type="domain" description="Response regulatory" evidence="5">
    <location>
        <begin position="31"/>
        <end position="145"/>
    </location>
</feature>
<dbReference type="SUPFAM" id="SSF46894">
    <property type="entry name" value="C-terminal effector domain of the bipartite response regulators"/>
    <property type="match status" value="1"/>
</dbReference>
<dbReference type="InterPro" id="IPR001789">
    <property type="entry name" value="Sig_transdc_resp-reg_receiver"/>
</dbReference>
<dbReference type="SMART" id="SM00448">
    <property type="entry name" value="REC"/>
    <property type="match status" value="1"/>
</dbReference>
<dbReference type="InterPro" id="IPR016032">
    <property type="entry name" value="Sig_transdc_resp-reg_C-effctor"/>
</dbReference>
<evidence type="ECO:0000259" key="5">
    <source>
        <dbReference type="PROSITE" id="PS50110"/>
    </source>
</evidence>
<evidence type="ECO:0000259" key="6">
    <source>
        <dbReference type="PROSITE" id="PS51755"/>
    </source>
</evidence>
<dbReference type="SMART" id="SM00862">
    <property type="entry name" value="Trans_reg_C"/>
    <property type="match status" value="1"/>
</dbReference>
<keyword evidence="1 3" id="KW-0238">DNA-binding</keyword>
<evidence type="ECO:0000256" key="4">
    <source>
        <dbReference type="SAM" id="MobiDB-lite"/>
    </source>
</evidence>
<dbReference type="InterPro" id="IPR011006">
    <property type="entry name" value="CheY-like_superfamily"/>
</dbReference>
<protein>
    <submittedName>
        <fullName evidence="7">Response regulator transcription factor</fullName>
    </submittedName>
</protein>
<dbReference type="Pfam" id="PF00486">
    <property type="entry name" value="Trans_reg_C"/>
    <property type="match status" value="1"/>
</dbReference>